<evidence type="ECO:0000313" key="2">
    <source>
        <dbReference type="Proteomes" id="UP000054560"/>
    </source>
</evidence>
<accession>A0A0L0G5K6</accession>
<proteinExistence type="predicted"/>
<protein>
    <submittedName>
        <fullName evidence="1">Uncharacterized protein</fullName>
    </submittedName>
</protein>
<evidence type="ECO:0000313" key="1">
    <source>
        <dbReference type="EMBL" id="KNC83533.1"/>
    </source>
</evidence>
<organism evidence="1 2">
    <name type="scientific">Sphaeroforma arctica JP610</name>
    <dbReference type="NCBI Taxonomy" id="667725"/>
    <lineage>
        <taxon>Eukaryota</taxon>
        <taxon>Ichthyosporea</taxon>
        <taxon>Ichthyophonida</taxon>
        <taxon>Sphaeroforma</taxon>
    </lineage>
</organism>
<name>A0A0L0G5K6_9EUKA</name>
<gene>
    <name evidence="1" type="ORF">SARC_04234</name>
</gene>
<dbReference type="GeneID" id="25904738"/>
<dbReference type="RefSeq" id="XP_014157435.1">
    <property type="nucleotide sequence ID" value="XM_014301960.1"/>
</dbReference>
<feature type="non-terminal residue" evidence="1">
    <location>
        <position position="1"/>
    </location>
</feature>
<dbReference type="Proteomes" id="UP000054560">
    <property type="component" value="Unassembled WGS sequence"/>
</dbReference>
<keyword evidence="2" id="KW-1185">Reference proteome</keyword>
<sequence>FRFDNQLTPGMDCTVSFTEGKCAYEAIRSRFGRKCVEEDKTLCEREHLSVVHDTELPGYACVLKLTMHPCDGYVRLTSGI</sequence>
<dbReference type="AlphaFoldDB" id="A0A0L0G5K6"/>
<dbReference type="EMBL" id="KQ241827">
    <property type="protein sequence ID" value="KNC83533.1"/>
    <property type="molecule type" value="Genomic_DNA"/>
</dbReference>
<reference evidence="1 2" key="1">
    <citation type="submission" date="2011-02" db="EMBL/GenBank/DDBJ databases">
        <title>The Genome Sequence of Sphaeroforma arctica JP610.</title>
        <authorList>
            <consortium name="The Broad Institute Genome Sequencing Platform"/>
            <person name="Russ C."/>
            <person name="Cuomo C."/>
            <person name="Young S.K."/>
            <person name="Zeng Q."/>
            <person name="Gargeya S."/>
            <person name="Alvarado L."/>
            <person name="Berlin A."/>
            <person name="Chapman S.B."/>
            <person name="Chen Z."/>
            <person name="Freedman E."/>
            <person name="Gellesch M."/>
            <person name="Goldberg J."/>
            <person name="Griggs A."/>
            <person name="Gujja S."/>
            <person name="Heilman E."/>
            <person name="Heiman D."/>
            <person name="Howarth C."/>
            <person name="Mehta T."/>
            <person name="Neiman D."/>
            <person name="Pearson M."/>
            <person name="Roberts A."/>
            <person name="Saif S."/>
            <person name="Shea T."/>
            <person name="Shenoy N."/>
            <person name="Sisk P."/>
            <person name="Stolte C."/>
            <person name="Sykes S."/>
            <person name="White J."/>
            <person name="Yandava C."/>
            <person name="Burger G."/>
            <person name="Gray M.W."/>
            <person name="Holland P.W.H."/>
            <person name="King N."/>
            <person name="Lang F.B.F."/>
            <person name="Roger A.J."/>
            <person name="Ruiz-Trillo I."/>
            <person name="Haas B."/>
            <person name="Nusbaum C."/>
            <person name="Birren B."/>
        </authorList>
    </citation>
    <scope>NUCLEOTIDE SEQUENCE [LARGE SCALE GENOMIC DNA]</scope>
    <source>
        <strain evidence="1 2">JP610</strain>
    </source>
</reference>